<dbReference type="InterPro" id="IPR015943">
    <property type="entry name" value="WD40/YVTN_repeat-like_dom_sf"/>
</dbReference>
<comment type="caution">
    <text evidence="3">The sequence shown here is derived from an EMBL/GenBank/DDBJ whole genome shotgun (WGS) entry which is preliminary data.</text>
</comment>
<gene>
    <name evidence="3" type="ORF">QTG54_005600</name>
</gene>
<dbReference type="InterPro" id="IPR036372">
    <property type="entry name" value="BEACH_dom_sf"/>
</dbReference>
<dbReference type="PANTHER" id="PTHR46866">
    <property type="entry name" value="GH12955P"/>
    <property type="match status" value="1"/>
</dbReference>
<evidence type="ECO:0000259" key="2">
    <source>
        <dbReference type="PROSITE" id="PS50197"/>
    </source>
</evidence>
<dbReference type="Pfam" id="PF02138">
    <property type="entry name" value="Beach"/>
    <property type="match status" value="1"/>
</dbReference>
<feature type="domain" description="BEACH" evidence="2">
    <location>
        <begin position="571"/>
        <end position="850"/>
    </location>
</feature>
<dbReference type="InterPro" id="IPR001680">
    <property type="entry name" value="WD40_rpt"/>
</dbReference>
<dbReference type="Gene3D" id="2.130.10.10">
    <property type="entry name" value="YVTN repeat-like/Quinoprotein amine dehydrogenase"/>
    <property type="match status" value="2"/>
</dbReference>
<dbReference type="Proteomes" id="UP001224775">
    <property type="component" value="Unassembled WGS sequence"/>
</dbReference>
<name>A0AAD8YDX1_9STRA</name>
<feature type="compositionally biased region" description="Polar residues" evidence="1">
    <location>
        <begin position="409"/>
        <end position="419"/>
    </location>
</feature>
<accession>A0AAD8YDX1</accession>
<dbReference type="SUPFAM" id="SSF81837">
    <property type="entry name" value="BEACH domain"/>
    <property type="match status" value="1"/>
</dbReference>
<feature type="region of interest" description="Disordered" evidence="1">
    <location>
        <begin position="76"/>
        <end position="126"/>
    </location>
</feature>
<dbReference type="SUPFAM" id="SSF50978">
    <property type="entry name" value="WD40 repeat-like"/>
    <property type="match status" value="1"/>
</dbReference>
<keyword evidence="4" id="KW-1185">Reference proteome</keyword>
<dbReference type="PANTHER" id="PTHR46866:SF1">
    <property type="entry name" value="GH12955P"/>
    <property type="match status" value="1"/>
</dbReference>
<dbReference type="PROSITE" id="PS50197">
    <property type="entry name" value="BEACH"/>
    <property type="match status" value="1"/>
</dbReference>
<evidence type="ECO:0000313" key="3">
    <source>
        <dbReference type="EMBL" id="KAK1744003.1"/>
    </source>
</evidence>
<feature type="region of interest" description="Disordered" evidence="1">
    <location>
        <begin position="409"/>
        <end position="433"/>
    </location>
</feature>
<dbReference type="Pfam" id="PF00400">
    <property type="entry name" value="WD40"/>
    <property type="match status" value="2"/>
</dbReference>
<dbReference type="InterPro" id="IPR036322">
    <property type="entry name" value="WD40_repeat_dom_sf"/>
</dbReference>
<feature type="region of interest" description="Disordered" evidence="1">
    <location>
        <begin position="1390"/>
        <end position="1423"/>
    </location>
</feature>
<dbReference type="SMART" id="SM00320">
    <property type="entry name" value="WD40"/>
    <property type="match status" value="3"/>
</dbReference>
<sequence>MMMSTIQNNDGSVEQSAPTTAPTMQQRRSVDRSSQQSASLLKENFQFYQPWSPNSLEEIDCEYASVDNVPIVVAPPNYGPLQQPPPLSPRQKRYNKQNAEQSKKNDVNNDETTDFETTWDNNTDQRDGMTVSAPPVLNTPQRLKQSLNSLLTTPTLDPLFDDDEEGHKLLLLNEDSSNNDNLQPSEFYHSDDAITSWIWKPEQLDSSKRTECSLSCALERGRAVNATEPLLGLVSSRATDGESISKPWSMNTNLNLLHKAIDITVKRNNVKPVSDGSASDESSPTDSYELYQARHPSLAPLIYVENLANDADDDTQSILSIFDITPTHHQSLRELLRTDEFFSKPLFPGVEGHELECIDDNNNIHHQLKRRKPLAWLKPGDNASDQSLCRCHKIFDTDDDWGVQENMQTIPQQTPSPSKKGTEESEQVSSPARTQQFNFGDLRKWPLRERRLKRYQVGTAYRADVADLRIRFLALQLFHAVDFCHSKGVTLGDQLSPDRIFVQDDGWIRIVPPVTWKEMNKSQTNEAGAASFQQSPLMSKNGSPRKDWRTIFHRQHGRPPDATSAVSEGYKIIPYIGYGDTPTMQWQKGLLTNLAYLMMLNAAAGRTVGSQHNPPMLPWVTNFAGEIDLRSDMGNLLLEKSPYWRDLSKSKFRLTKGDDQLDHTYQNLRHHVPETLSEITYTVYKARVLPIHQLRSTIRDEFIAEHYPDSLRKMYEWSPDEATIEFFVPTEPCPFKSLHNEMDDLSLPKWCESAAHFINYHRNLLESEHVSKHLHLWIDLTFGEALTGDRAVTEKNVPLHCSRKLDDHHLCHGDCHSVLSGVYEEKELRLEPSCLKSLFVQLFSHRHPKKHSMLRNAITTKIRTAVNRERELEDEREDGKRSGYDLAARRKRDISMIGVLLNDCYNAVRVIPSPDVQSAIANLLCGSLELHNSLNEDKRRHGSSPTPFPFPKHLRAVYNILSRAQNLTFQRLPSEVVSDDNVLTIRSTDLEQVWTLLRNADTECIDKLPASGVGLILPTLLHPLSGKHMEENYMSSRPFSSFAENLCNYLIALSNKVPGEVLLPRLLRLLQTSSDRVDITEQLSKVFLSRPLIGNMYSSSGGEYFVSKICRFLLKQLCCVDEPSATMLDRSTVGVFFTSLLAQDDVVGTSICCHYVIPLLMDNLELCSHRSCGNMIVKSIKSLLPFLPEDAIGVLICKKILRKVIPKVLSRGPSSVDNIQDVILLTELVVLLQQCLRHLDSENIVKNFFRTNSGSISNVLSSSMAWALCGGPIDDRKYYEVLLKEASVLVCNMFQRIESYQLHDTLLPLLESFCSLVNDSHLTDVLNESVLPRDGEERNEVLSRPGVKETNSILHEALEVCEEEMLKTSCPSVAEFLAFLNPPEKEASKIDEITAKDCQKQGLHDEKESKSRDEKESKTKSDGMVSLYKSISLSNNNKLRGVSDGSSIEMLSPKDLSMPNESVVKDSVTSKKKSRLVRNNSSFSQKSTDGQMNRKVKDKLDLVWLLGLHKQDKEERIKYSWRPRMMLSTRLDIEKSSESEKAAHVNCMATNQSESLLASGTSDGELLLFDLRRHPPALCARHRFHCFEQDNETARPIEQVDFFDAGGRLLVCDGGLHLFDVETQYVVTSLSSKNAYRSDQGGKPWKYEDILAFSTFPPGTGSAEILDGSMGDISAISSAYLYGIDMRCSESITSRNCVAPYKPSEPDALFKSLTWHTGIATKEYPQSEETISPQEQDSSFNFTCLTSHCGGGDWVCVGSSSGHIHIFDRRRGKLLACWRAHQKAVVCIKSISRYKIISASADKTAVLWNIMSSPPQKLSSIYNIPGKEHSMNIACHYFREDGLVSVPDGDLILCAVTGRKTVFMPMTQSQSNGSPLEVKADRTVMSDCESNPIPSSEKLKVSSVALLPCRQLVLLGCEGEIHVCL</sequence>
<feature type="compositionally biased region" description="Polar residues" evidence="1">
    <location>
        <begin position="1477"/>
        <end position="1491"/>
    </location>
</feature>
<feature type="region of interest" description="Disordered" evidence="1">
    <location>
        <begin position="1444"/>
        <end position="1492"/>
    </location>
</feature>
<dbReference type="EMBL" id="JATAAI010000008">
    <property type="protein sequence ID" value="KAK1744003.1"/>
    <property type="molecule type" value="Genomic_DNA"/>
</dbReference>
<organism evidence="3 4">
    <name type="scientific">Skeletonema marinoi</name>
    <dbReference type="NCBI Taxonomy" id="267567"/>
    <lineage>
        <taxon>Eukaryota</taxon>
        <taxon>Sar</taxon>
        <taxon>Stramenopiles</taxon>
        <taxon>Ochrophyta</taxon>
        <taxon>Bacillariophyta</taxon>
        <taxon>Coscinodiscophyceae</taxon>
        <taxon>Thalassiosirophycidae</taxon>
        <taxon>Thalassiosirales</taxon>
        <taxon>Skeletonemataceae</taxon>
        <taxon>Skeletonema</taxon>
        <taxon>Skeletonema marinoi-dohrnii complex</taxon>
    </lineage>
</organism>
<dbReference type="SMART" id="SM01026">
    <property type="entry name" value="Beach"/>
    <property type="match status" value="1"/>
</dbReference>
<reference evidence="3" key="1">
    <citation type="submission" date="2023-06" db="EMBL/GenBank/DDBJ databases">
        <title>Survivors Of The Sea: Transcriptome response of Skeletonema marinoi to long-term dormancy.</title>
        <authorList>
            <person name="Pinder M.I.M."/>
            <person name="Kourtchenko O."/>
            <person name="Robertson E.K."/>
            <person name="Larsson T."/>
            <person name="Maumus F."/>
            <person name="Osuna-Cruz C.M."/>
            <person name="Vancaester E."/>
            <person name="Stenow R."/>
            <person name="Vandepoele K."/>
            <person name="Ploug H."/>
            <person name="Bruchert V."/>
            <person name="Godhe A."/>
            <person name="Topel M."/>
        </authorList>
    </citation>
    <scope>NUCLEOTIDE SEQUENCE</scope>
    <source>
        <strain evidence="3">R05AC</strain>
    </source>
</reference>
<dbReference type="InterPro" id="IPR000409">
    <property type="entry name" value="BEACH_dom"/>
</dbReference>
<feature type="region of interest" description="Disordered" evidence="1">
    <location>
        <begin position="1"/>
        <end position="37"/>
    </location>
</feature>
<evidence type="ECO:0000313" key="4">
    <source>
        <dbReference type="Proteomes" id="UP001224775"/>
    </source>
</evidence>
<proteinExistence type="predicted"/>
<feature type="compositionally biased region" description="Basic and acidic residues" evidence="1">
    <location>
        <begin position="1390"/>
        <end position="1421"/>
    </location>
</feature>
<dbReference type="Gene3D" id="1.10.1540.10">
    <property type="entry name" value="BEACH domain"/>
    <property type="match status" value="1"/>
</dbReference>
<evidence type="ECO:0000256" key="1">
    <source>
        <dbReference type="SAM" id="MobiDB-lite"/>
    </source>
</evidence>
<protein>
    <submittedName>
        <fullName evidence="3">BEACH domain-containing protein</fullName>
    </submittedName>
</protein>
<feature type="compositionally biased region" description="Polar residues" evidence="1">
    <location>
        <begin position="1"/>
        <end position="24"/>
    </location>
</feature>